<dbReference type="Proteomes" id="UP000320338">
    <property type="component" value="Unassembled WGS sequence"/>
</dbReference>
<evidence type="ECO:0000313" key="1">
    <source>
        <dbReference type="EMBL" id="GEC21931.1"/>
    </source>
</evidence>
<name>A0A4Y3WUG2_9PSEU</name>
<dbReference type="OrthoDB" id="9870082at2"/>
<dbReference type="RefSeq" id="WP_141280970.1">
    <property type="nucleotide sequence ID" value="NZ_BAAARZ010000062.1"/>
</dbReference>
<gene>
    <name evidence="1" type="ORF">PHY01_42140</name>
</gene>
<comment type="caution">
    <text evidence="1">The sequence shown here is derived from an EMBL/GenBank/DDBJ whole genome shotgun (WGS) entry which is preliminary data.</text>
</comment>
<keyword evidence="2" id="KW-1185">Reference proteome</keyword>
<dbReference type="EMBL" id="BJNG01000038">
    <property type="protein sequence ID" value="GEC21931.1"/>
    <property type="molecule type" value="Genomic_DNA"/>
</dbReference>
<dbReference type="AlphaFoldDB" id="A0A4Y3WUG2"/>
<accession>A0A4Y3WUG2</accession>
<organism evidence="1 2">
    <name type="scientific">Pseudonocardia hydrocarbonoxydans</name>
    <dbReference type="NCBI Taxonomy" id="76726"/>
    <lineage>
        <taxon>Bacteria</taxon>
        <taxon>Bacillati</taxon>
        <taxon>Actinomycetota</taxon>
        <taxon>Actinomycetes</taxon>
        <taxon>Pseudonocardiales</taxon>
        <taxon>Pseudonocardiaceae</taxon>
        <taxon>Pseudonocardia</taxon>
    </lineage>
</organism>
<reference evidence="1 2" key="1">
    <citation type="submission" date="2019-06" db="EMBL/GenBank/DDBJ databases">
        <title>Whole genome shotgun sequence of Pseudonocardia hydrocarbonoxydans NBRC 14498.</title>
        <authorList>
            <person name="Hosoyama A."/>
            <person name="Uohara A."/>
            <person name="Ohji S."/>
            <person name="Ichikawa N."/>
        </authorList>
    </citation>
    <scope>NUCLEOTIDE SEQUENCE [LARGE SCALE GENOMIC DNA]</scope>
    <source>
        <strain evidence="1 2">NBRC 14498</strain>
    </source>
</reference>
<sequence>MDPKGSPTAATAALDGFPPGARVLFEETSGDAGVVLVDTGSAGTPYPYEVVCERRDGRWVEVAGANGPGWREPAGRGLVTFWGEVGTREDPVAVEYAGRTMRPAVADGYFFAVFWDVPEPGPTWPRIAGEAAG</sequence>
<protein>
    <submittedName>
        <fullName evidence="1">Uncharacterized protein</fullName>
    </submittedName>
</protein>
<proteinExistence type="predicted"/>
<evidence type="ECO:0000313" key="2">
    <source>
        <dbReference type="Proteomes" id="UP000320338"/>
    </source>
</evidence>